<feature type="compositionally biased region" description="Basic and acidic residues" evidence="1">
    <location>
        <begin position="1"/>
        <end position="11"/>
    </location>
</feature>
<gene>
    <name evidence="2" type="ORF">SGN30_10375</name>
</gene>
<protein>
    <submittedName>
        <fullName evidence="2">Uncharacterized protein</fullName>
    </submittedName>
</protein>
<organism evidence="2 3">
    <name type="scientific">Delftia acidovorans</name>
    <name type="common">Pseudomonas acidovorans</name>
    <name type="synonym">Comamonas acidovorans</name>
    <dbReference type="NCBI Taxonomy" id="80866"/>
    <lineage>
        <taxon>Bacteria</taxon>
        <taxon>Pseudomonadati</taxon>
        <taxon>Pseudomonadota</taxon>
        <taxon>Betaproteobacteria</taxon>
        <taxon>Burkholderiales</taxon>
        <taxon>Comamonadaceae</taxon>
        <taxon>Delftia</taxon>
    </lineage>
</organism>
<dbReference type="AlphaFoldDB" id="A0AAJ2V8I1"/>
<name>A0AAJ2V8I1_DELAC</name>
<proteinExistence type="predicted"/>
<evidence type="ECO:0000313" key="2">
    <source>
        <dbReference type="EMBL" id="MDX4953820.1"/>
    </source>
</evidence>
<comment type="caution">
    <text evidence="2">The sequence shown here is derived from an EMBL/GenBank/DDBJ whole genome shotgun (WGS) entry which is preliminary data.</text>
</comment>
<accession>A0AAJ2V8I1</accession>
<evidence type="ECO:0000256" key="1">
    <source>
        <dbReference type="SAM" id="MobiDB-lite"/>
    </source>
</evidence>
<evidence type="ECO:0000313" key="3">
    <source>
        <dbReference type="Proteomes" id="UP001287445"/>
    </source>
</evidence>
<feature type="region of interest" description="Disordered" evidence="1">
    <location>
        <begin position="1"/>
        <end position="60"/>
    </location>
</feature>
<reference evidence="2" key="1">
    <citation type="submission" date="2023-11" db="EMBL/GenBank/DDBJ databases">
        <title>Identification and selenium tolerance of Delftia acidovorans R3-25.</title>
        <authorList>
            <person name="Zhang S."/>
            <person name="Liu Y."/>
            <person name="Guo Y."/>
        </authorList>
    </citation>
    <scope>NUCLEOTIDE SEQUENCE</scope>
    <source>
        <strain evidence="2">R3-25</strain>
    </source>
</reference>
<sequence length="60" mass="6514">MTAKKDKDEAVHTSAPAPQSTKPAKPAHHQATALPPRDEFHGKAGRYVRDPATGLRMPQD</sequence>
<dbReference type="EMBL" id="JAWWMZ010000003">
    <property type="protein sequence ID" value="MDX4953820.1"/>
    <property type="molecule type" value="Genomic_DNA"/>
</dbReference>
<dbReference type="Proteomes" id="UP001287445">
    <property type="component" value="Unassembled WGS sequence"/>
</dbReference>
<dbReference type="RefSeq" id="WP_319073391.1">
    <property type="nucleotide sequence ID" value="NZ_JAWWMZ010000003.1"/>
</dbReference>